<dbReference type="SMART" id="SM00857">
    <property type="entry name" value="Resolvase"/>
    <property type="match status" value="1"/>
</dbReference>
<dbReference type="PANTHER" id="PTHR30461:SF2">
    <property type="entry name" value="SERINE RECOMBINASE PINE-RELATED"/>
    <property type="match status" value="1"/>
</dbReference>
<reference evidence="4 5" key="1">
    <citation type="journal article" date="2012" name="BMC Genomics">
        <title>Genome analysis of a simultaneously predatory and prey-independent, novel Bdellovibrio bacteriovorus from the River Tiber, supports in silico predictions of both ancient and recent lateral gene transfer from diverse bacteria.</title>
        <authorList>
            <person name="Hobley L."/>
            <person name="Lerner T.R."/>
            <person name="Williams L.E."/>
            <person name="Lambert C."/>
            <person name="Till R."/>
            <person name="Milner D.S."/>
            <person name="Basford S.M."/>
            <person name="Capeness M.J."/>
            <person name="Fenton A.K."/>
            <person name="Atterbury R.J."/>
            <person name="Harris M.A."/>
            <person name="Sockett R.E."/>
        </authorList>
    </citation>
    <scope>NUCLEOTIDE SEQUENCE [LARGE SCALE GENOMIC DNA]</scope>
    <source>
        <strain evidence="4 5">Tiberius</strain>
    </source>
</reference>
<evidence type="ECO:0000313" key="5">
    <source>
        <dbReference type="Proteomes" id="UP000010074"/>
    </source>
</evidence>
<dbReference type="GO" id="GO:0000150">
    <property type="term" value="F:DNA strand exchange activity"/>
    <property type="evidence" value="ECO:0007669"/>
    <property type="project" value="InterPro"/>
</dbReference>
<dbReference type="Gene3D" id="3.90.1750.20">
    <property type="entry name" value="Putative Large Serine Recombinase, Chain B, Domain 2"/>
    <property type="match status" value="1"/>
</dbReference>
<sequence length="556" mass="65104">MLPKKIRNRKAIALLRVSSKRQEGNNSHQVQEEKVVEYCGEFDLELVDTRRIVESAKRSDLRKKYADAIQTALRNDIYNVLFYMNDREARNLTDNENNERLVKEGKICIHYVNDRKVLHSKSPASDFLMRDFYAVQNKNYSRVLSEKVNDAMRFKAETGCFPGNRPPLGYIHQKIKSACGKEMKRGTVVVPDTNEGNLRWVRREFELRSQGMTIEQIRDRILSENLVPPSKRYSYSVHGVEERLKNKFYWGSFDWQGIEYKGNHDLIIDRQTLQLVKASFGLKGTYNRTKHLQALFSGGWLRCSHPECGLQIVYDPKEKKNKKKGTVRRFEYYRCANSRKLHKSLKYVTEGHLWEQFESALGGLSMTPEMAERVSLALNEYDLAARKNVEVEARRVQVSIAELHEKKDKLMDLYLAGGLDSQEYKRQSQRFQDEITKNEKLLEEIKLSQDDSWKITAQRVFELAINLKSLWKQGSEEERLQILKKLYSNPKLNEKELLLEPRRPFLTLSNIKEKMIEEEVQKKQNPELLDSGLVDKTNWRSQGDLNPCILREREVS</sequence>
<dbReference type="InterPro" id="IPR011109">
    <property type="entry name" value="DNA_bind_recombinase_dom"/>
</dbReference>
<evidence type="ECO:0000256" key="1">
    <source>
        <dbReference type="ARBA" id="ARBA00023125"/>
    </source>
</evidence>
<protein>
    <submittedName>
        <fullName evidence="4">Resolvase</fullName>
    </submittedName>
</protein>
<dbReference type="HOGENOM" id="CLU_010686_18_17_7"/>
<keyword evidence="2" id="KW-0233">DNA recombination</keyword>
<dbReference type="InterPro" id="IPR006119">
    <property type="entry name" value="Resolv_N"/>
</dbReference>
<gene>
    <name evidence="4" type="ORF">Bdt_1452</name>
</gene>
<evidence type="ECO:0000313" key="4">
    <source>
        <dbReference type="EMBL" id="AFY01150.1"/>
    </source>
</evidence>
<dbReference type="Proteomes" id="UP000010074">
    <property type="component" value="Chromosome"/>
</dbReference>
<dbReference type="KEGG" id="bbat:Bdt_1452"/>
<dbReference type="EMBL" id="CP002930">
    <property type="protein sequence ID" value="AFY01150.1"/>
    <property type="molecule type" value="Genomic_DNA"/>
</dbReference>
<dbReference type="Gene3D" id="3.40.50.1390">
    <property type="entry name" value="Resolvase, N-terminal catalytic domain"/>
    <property type="match status" value="1"/>
</dbReference>
<dbReference type="Pfam" id="PF07508">
    <property type="entry name" value="Recombinase"/>
    <property type="match status" value="1"/>
</dbReference>
<dbReference type="PANTHER" id="PTHR30461">
    <property type="entry name" value="DNA-INVERTASE FROM LAMBDOID PROPHAGE"/>
    <property type="match status" value="1"/>
</dbReference>
<name>K7YWQ2_BDEBC</name>
<dbReference type="InterPro" id="IPR050639">
    <property type="entry name" value="SSR_resolvase"/>
</dbReference>
<dbReference type="STRING" id="1069642.Bdt_1452"/>
<dbReference type="InterPro" id="IPR038109">
    <property type="entry name" value="DNA_bind_recomb_sf"/>
</dbReference>
<evidence type="ECO:0000259" key="3">
    <source>
        <dbReference type="SMART" id="SM00857"/>
    </source>
</evidence>
<dbReference type="GO" id="GO:0003677">
    <property type="term" value="F:DNA binding"/>
    <property type="evidence" value="ECO:0007669"/>
    <property type="project" value="UniProtKB-KW"/>
</dbReference>
<feature type="domain" description="Resolvase/invertase-type recombinase catalytic" evidence="3">
    <location>
        <begin position="11"/>
        <end position="161"/>
    </location>
</feature>
<keyword evidence="1" id="KW-0238">DNA-binding</keyword>
<accession>K7YWQ2</accession>
<proteinExistence type="predicted"/>
<dbReference type="SUPFAM" id="SSF53041">
    <property type="entry name" value="Resolvase-like"/>
    <property type="match status" value="1"/>
</dbReference>
<dbReference type="InterPro" id="IPR036162">
    <property type="entry name" value="Resolvase-like_N_sf"/>
</dbReference>
<dbReference type="AlphaFoldDB" id="K7YWQ2"/>
<dbReference type="Pfam" id="PF00239">
    <property type="entry name" value="Resolvase"/>
    <property type="match status" value="1"/>
</dbReference>
<evidence type="ECO:0000256" key="2">
    <source>
        <dbReference type="ARBA" id="ARBA00023172"/>
    </source>
</evidence>
<organism evidence="4 5">
    <name type="scientific">Bdellovibrio bacteriovorus str. Tiberius</name>
    <dbReference type="NCBI Taxonomy" id="1069642"/>
    <lineage>
        <taxon>Bacteria</taxon>
        <taxon>Pseudomonadati</taxon>
        <taxon>Bdellovibrionota</taxon>
        <taxon>Bdellovibrionia</taxon>
        <taxon>Bdellovibrionales</taxon>
        <taxon>Pseudobdellovibrionaceae</taxon>
        <taxon>Bdellovibrio</taxon>
    </lineage>
</organism>